<dbReference type="SUPFAM" id="SSF54637">
    <property type="entry name" value="Thioesterase/thiol ester dehydrase-isomerase"/>
    <property type="match status" value="1"/>
</dbReference>
<evidence type="ECO:0000256" key="1">
    <source>
        <dbReference type="ARBA" id="ARBA00008324"/>
    </source>
</evidence>
<evidence type="ECO:0000259" key="3">
    <source>
        <dbReference type="Pfam" id="PF03061"/>
    </source>
</evidence>
<dbReference type="CDD" id="cd03443">
    <property type="entry name" value="PaaI_thioesterase"/>
    <property type="match status" value="1"/>
</dbReference>
<name>A0ABY6HKL1_9ARCH</name>
<reference evidence="4" key="1">
    <citation type="submission" date="2022-09" db="EMBL/GenBank/DDBJ databases">
        <title>Actin cytoskeleton and complex cell architecture in an #Asgard archaeon.</title>
        <authorList>
            <person name="Ponce Toledo R.I."/>
            <person name="Schleper C."/>
            <person name="Rodrigues Oliveira T."/>
            <person name="Wollweber F."/>
            <person name="Xu J."/>
            <person name="Rittmann S."/>
            <person name="Klingl A."/>
            <person name="Pilhofer M."/>
        </authorList>
    </citation>
    <scope>NUCLEOTIDE SEQUENCE</scope>
    <source>
        <strain evidence="4">B-35</strain>
    </source>
</reference>
<dbReference type="PANTHER" id="PTHR21660:SF1">
    <property type="entry name" value="ACYL-COENZYME A THIOESTERASE 13"/>
    <property type="match status" value="1"/>
</dbReference>
<feature type="domain" description="Thioesterase" evidence="3">
    <location>
        <begin position="73"/>
        <end position="148"/>
    </location>
</feature>
<keyword evidence="5" id="KW-1185">Reference proteome</keyword>
<dbReference type="EMBL" id="CP104013">
    <property type="protein sequence ID" value="UYP44064.1"/>
    <property type="molecule type" value="Genomic_DNA"/>
</dbReference>
<accession>A0ABY6HKL1</accession>
<organism evidence="4 5">
    <name type="scientific">Candidatus Lokiarchaeum ossiferum</name>
    <dbReference type="NCBI Taxonomy" id="2951803"/>
    <lineage>
        <taxon>Archaea</taxon>
        <taxon>Promethearchaeati</taxon>
        <taxon>Promethearchaeota</taxon>
        <taxon>Promethearchaeia</taxon>
        <taxon>Promethearchaeales</taxon>
        <taxon>Promethearchaeaceae</taxon>
        <taxon>Candidatus Lokiarchaeum</taxon>
    </lineage>
</organism>
<dbReference type="Gene3D" id="3.10.129.10">
    <property type="entry name" value="Hotdog Thioesterase"/>
    <property type="match status" value="1"/>
</dbReference>
<evidence type="ECO:0000313" key="5">
    <source>
        <dbReference type="Proteomes" id="UP001208689"/>
    </source>
</evidence>
<dbReference type="InterPro" id="IPR029069">
    <property type="entry name" value="HotDog_dom_sf"/>
</dbReference>
<dbReference type="InterPro" id="IPR006683">
    <property type="entry name" value="Thioestr_dom"/>
</dbReference>
<evidence type="ECO:0000313" key="4">
    <source>
        <dbReference type="EMBL" id="UYP44064.1"/>
    </source>
</evidence>
<dbReference type="NCBIfam" id="TIGR00369">
    <property type="entry name" value="unchar_dom_1"/>
    <property type="match status" value="1"/>
</dbReference>
<dbReference type="Proteomes" id="UP001208689">
    <property type="component" value="Chromosome"/>
</dbReference>
<keyword evidence="2" id="KW-0378">Hydrolase</keyword>
<evidence type="ECO:0000256" key="2">
    <source>
        <dbReference type="ARBA" id="ARBA00022801"/>
    </source>
</evidence>
<dbReference type="InterPro" id="IPR003736">
    <property type="entry name" value="PAAI_dom"/>
</dbReference>
<dbReference type="InterPro" id="IPR039298">
    <property type="entry name" value="ACOT13"/>
</dbReference>
<sequence>MPKEICQDRPTEEELENLSKKNIAMLKTGLGMPMANLPVAPFSQWLNGKLLSVDRGEVSARYQLRPEMANPTGILHGGLQCALIDELIGIACFTLGFPGFHLSIDITVNYLGRVKVDEEITCYSKIIREGNKIVNAQAEIRGPDNRVIASGHSNLLVTTKEVDFVKNFEQN</sequence>
<dbReference type="PANTHER" id="PTHR21660">
    <property type="entry name" value="THIOESTERASE SUPERFAMILY MEMBER-RELATED"/>
    <property type="match status" value="1"/>
</dbReference>
<protein>
    <recommendedName>
        <fullName evidence="3">Thioesterase domain-containing protein</fullName>
    </recommendedName>
</protein>
<proteinExistence type="inferred from homology"/>
<dbReference type="Pfam" id="PF03061">
    <property type="entry name" value="4HBT"/>
    <property type="match status" value="1"/>
</dbReference>
<gene>
    <name evidence="4" type="ORF">NEF87_000349</name>
</gene>
<comment type="similarity">
    <text evidence="1">Belongs to the thioesterase PaaI family.</text>
</comment>